<feature type="signal peptide" evidence="1">
    <location>
        <begin position="1"/>
        <end position="19"/>
    </location>
</feature>
<proteinExistence type="predicted"/>
<name>A0ABX7BL27_9CAUL</name>
<organism evidence="2 3">
    <name type="scientific">Brevundimonas vitisensis</name>
    <dbReference type="NCBI Taxonomy" id="2800818"/>
    <lineage>
        <taxon>Bacteria</taxon>
        <taxon>Pseudomonadati</taxon>
        <taxon>Pseudomonadota</taxon>
        <taxon>Alphaproteobacteria</taxon>
        <taxon>Caulobacterales</taxon>
        <taxon>Caulobacteraceae</taxon>
        <taxon>Brevundimonas</taxon>
    </lineage>
</organism>
<keyword evidence="3" id="KW-1185">Reference proteome</keyword>
<accession>A0ABX7BL27</accession>
<sequence>MFSRLAFVAALLTAPMAAAQTPPPATVAQVAEARKLADEIISAGRAEAWFENITDGAVPKVRHAPSGMTCMFAGNRHDRIAVFPTQNDGVPQGSDVGCVWYSETTATHYTLYATRYSSQPSAEAVLAESARAIIDRYPEAQLYEGTISIASIEGEVEPIAAAYVIDTTAGRRLTLAMVAHRGEWSFKIRATGPVEDATSVSMVTGMSLVASLLDLVGKPATN</sequence>
<dbReference type="EMBL" id="CP067977">
    <property type="protein sequence ID" value="QQQ18251.1"/>
    <property type="molecule type" value="Genomic_DNA"/>
</dbReference>
<feature type="chain" id="PRO_5045580377" evidence="1">
    <location>
        <begin position="20"/>
        <end position="222"/>
    </location>
</feature>
<reference evidence="2 3" key="1">
    <citation type="submission" date="2021-01" db="EMBL/GenBank/DDBJ databases">
        <title>Brevundimonas vitis sp. nov., an bacterium isolated from grape (Vitis vinifera).</title>
        <authorList>
            <person name="Jiang L."/>
            <person name="Lee J."/>
        </authorList>
    </citation>
    <scope>NUCLEOTIDE SEQUENCE [LARGE SCALE GENOMIC DNA]</scope>
    <source>
        <strain evidence="2 3">GRTSA-9</strain>
    </source>
</reference>
<gene>
    <name evidence="2" type="ORF">JIP62_13245</name>
</gene>
<evidence type="ECO:0000313" key="2">
    <source>
        <dbReference type="EMBL" id="QQQ18251.1"/>
    </source>
</evidence>
<evidence type="ECO:0000313" key="3">
    <source>
        <dbReference type="Proteomes" id="UP000595448"/>
    </source>
</evidence>
<dbReference type="Proteomes" id="UP000595448">
    <property type="component" value="Chromosome"/>
</dbReference>
<protein>
    <submittedName>
        <fullName evidence="2">Uncharacterized protein</fullName>
    </submittedName>
</protein>
<keyword evidence="1" id="KW-0732">Signal</keyword>
<dbReference type="RefSeq" id="WP_201102623.1">
    <property type="nucleotide sequence ID" value="NZ_CP067977.1"/>
</dbReference>
<evidence type="ECO:0000256" key="1">
    <source>
        <dbReference type="SAM" id="SignalP"/>
    </source>
</evidence>